<dbReference type="SUPFAM" id="SSF46548">
    <property type="entry name" value="alpha-helical ferredoxin"/>
    <property type="match status" value="1"/>
</dbReference>
<evidence type="ECO:0000256" key="1">
    <source>
        <dbReference type="ARBA" id="ARBA00022723"/>
    </source>
</evidence>
<dbReference type="GO" id="GO:0046872">
    <property type="term" value="F:metal ion binding"/>
    <property type="evidence" value="ECO:0007669"/>
    <property type="project" value="UniProtKB-KW"/>
</dbReference>
<dbReference type="PROSITE" id="PS51379">
    <property type="entry name" value="4FE4S_FER_2"/>
    <property type="match status" value="2"/>
</dbReference>
<reference evidence="5 6" key="1">
    <citation type="journal article" date="2013" name="Genome Announc.">
        <title>Draft Genome Sequence for Desulfovibrio africanus Strain PCS.</title>
        <authorList>
            <person name="Brown S.D."/>
            <person name="Utturkar S.M."/>
            <person name="Arkin A.P."/>
            <person name="Deutschbauer A.M."/>
            <person name="Elias D.A."/>
            <person name="Hazen T.C."/>
            <person name="Chakraborty R."/>
        </authorList>
    </citation>
    <scope>NUCLEOTIDE SEQUENCE [LARGE SCALE GENOMIC DNA]</scope>
    <source>
        <strain evidence="5 6">PCS</strain>
    </source>
</reference>
<evidence type="ECO:0000313" key="5">
    <source>
        <dbReference type="EMBL" id="EMG38966.1"/>
    </source>
</evidence>
<keyword evidence="2" id="KW-0408">Iron</keyword>
<evidence type="ECO:0000313" key="6">
    <source>
        <dbReference type="Proteomes" id="UP000011922"/>
    </source>
</evidence>
<dbReference type="Pfam" id="PF17179">
    <property type="entry name" value="Fer4_22"/>
    <property type="match status" value="1"/>
</dbReference>
<comment type="caution">
    <text evidence="5">The sequence shown here is derived from an EMBL/GenBank/DDBJ whole genome shotgun (WGS) entry which is preliminary data.</text>
</comment>
<evidence type="ECO:0000256" key="2">
    <source>
        <dbReference type="ARBA" id="ARBA00023004"/>
    </source>
</evidence>
<dbReference type="PROSITE" id="PS00198">
    <property type="entry name" value="4FE4S_FER_1"/>
    <property type="match status" value="2"/>
</dbReference>
<dbReference type="InterPro" id="IPR017896">
    <property type="entry name" value="4Fe4S_Fe-S-bd"/>
</dbReference>
<evidence type="ECO:0000259" key="4">
    <source>
        <dbReference type="PROSITE" id="PS51379"/>
    </source>
</evidence>
<keyword evidence="1" id="KW-0479">Metal-binding</keyword>
<organism evidence="5 6">
    <name type="scientific">Desulfocurvibacter africanus PCS</name>
    <dbReference type="NCBI Taxonomy" id="1262666"/>
    <lineage>
        <taxon>Bacteria</taxon>
        <taxon>Pseudomonadati</taxon>
        <taxon>Thermodesulfobacteriota</taxon>
        <taxon>Desulfovibrionia</taxon>
        <taxon>Desulfovibrionales</taxon>
        <taxon>Desulfovibrionaceae</taxon>
        <taxon>Desulfocurvibacter</taxon>
    </lineage>
</organism>
<dbReference type="EMBL" id="AOSV01000003">
    <property type="protein sequence ID" value="EMG38966.1"/>
    <property type="molecule type" value="Genomic_DNA"/>
</dbReference>
<evidence type="ECO:0000256" key="3">
    <source>
        <dbReference type="ARBA" id="ARBA00023014"/>
    </source>
</evidence>
<feature type="domain" description="4Fe-4S ferredoxin-type" evidence="4">
    <location>
        <begin position="309"/>
        <end position="339"/>
    </location>
</feature>
<dbReference type="PANTHER" id="PTHR40447">
    <property type="entry name" value="ANAEROBIC SULFITE REDUCTASE SUBUNIT A"/>
    <property type="match status" value="1"/>
</dbReference>
<sequence>MAQAKFLKEADLAAWLGELSKGRKVLVPQKDGDAVVFKPWHEGAKPVLDRQATESPKKAVFPASEKLFRFTYVKDPENPGKTSVKLEEPEKPEPALVFGGRPCDARGFLIFDRVYDSPKTRDSYYVARREATAFITLACPEASNTCFCHAVGSGPADSAGSDALMTPVEGGYVLEAVSPKGEELLKSPLLSDAGDKLAQAERVKAQAIESLPPAPDFAGSPEALMARFDDMGFWENASAKCISCGACTYLCPTCYCFSITDEESGMKGVRMRSWDNCMSYQFTLEASGHNPRPTKAHRLKNRVGHKFSYYPLIHKGAIACCGCGRCIKSCPVSVDIREIVTMAIEAAPTAEESAQPQGAKQ</sequence>
<gene>
    <name evidence="5" type="ORF">PCS_00607</name>
</gene>
<name>M5Q319_DESAF</name>
<dbReference type="AlphaFoldDB" id="M5Q319"/>
<accession>M5Q319</accession>
<dbReference type="PANTHER" id="PTHR40447:SF1">
    <property type="entry name" value="ANAEROBIC SULFITE REDUCTASE SUBUNIT A"/>
    <property type="match status" value="1"/>
</dbReference>
<protein>
    <submittedName>
        <fullName evidence="5">Fe-S oxidoreductase</fullName>
    </submittedName>
</protein>
<proteinExistence type="predicted"/>
<dbReference type="InterPro" id="IPR017900">
    <property type="entry name" value="4Fe4S_Fe_S_CS"/>
</dbReference>
<dbReference type="RefSeq" id="WP_005983930.1">
    <property type="nucleotide sequence ID" value="NZ_AOSV01000003.1"/>
</dbReference>
<keyword evidence="3" id="KW-0411">Iron-sulfur</keyword>
<dbReference type="GO" id="GO:0051536">
    <property type="term" value="F:iron-sulfur cluster binding"/>
    <property type="evidence" value="ECO:0007669"/>
    <property type="project" value="UniProtKB-KW"/>
</dbReference>
<dbReference type="Proteomes" id="UP000011922">
    <property type="component" value="Unassembled WGS sequence"/>
</dbReference>
<feature type="domain" description="4Fe-4S ferredoxin-type" evidence="4">
    <location>
        <begin position="231"/>
        <end position="262"/>
    </location>
</feature>
<dbReference type="PATRIC" id="fig|1262666.3.peg.607"/>
<dbReference type="OrthoDB" id="9795302at2"/>